<proteinExistence type="predicted"/>
<evidence type="ECO:0000313" key="3">
    <source>
        <dbReference type="Proteomes" id="UP001612812"/>
    </source>
</evidence>
<dbReference type="EMBL" id="JBITLE010000002">
    <property type="protein sequence ID" value="MFI7261983.1"/>
    <property type="molecule type" value="Genomic_DNA"/>
</dbReference>
<dbReference type="Proteomes" id="UP001612812">
    <property type="component" value="Unassembled WGS sequence"/>
</dbReference>
<reference evidence="2 3" key="1">
    <citation type="submission" date="2024-10" db="EMBL/GenBank/DDBJ databases">
        <title>The Natural Products Discovery Center: Release of the First 8490 Sequenced Strains for Exploring Actinobacteria Biosynthetic Diversity.</title>
        <authorList>
            <person name="Kalkreuter E."/>
            <person name="Kautsar S.A."/>
            <person name="Yang D."/>
            <person name="Bader C.D."/>
            <person name="Teijaro C.N."/>
            <person name="Fluegel L."/>
            <person name="Davis C.M."/>
            <person name="Simpson J.R."/>
            <person name="Lauterbach L."/>
            <person name="Steele A.D."/>
            <person name="Gui C."/>
            <person name="Meng S."/>
            <person name="Li G."/>
            <person name="Viehrig K."/>
            <person name="Ye F."/>
            <person name="Su P."/>
            <person name="Kiefer A.F."/>
            <person name="Nichols A."/>
            <person name="Cepeda A.J."/>
            <person name="Yan W."/>
            <person name="Fan B."/>
            <person name="Jiang Y."/>
            <person name="Adhikari A."/>
            <person name="Zheng C.-J."/>
            <person name="Schuster L."/>
            <person name="Cowan T.M."/>
            <person name="Smanski M.J."/>
            <person name="Chevrette M.G."/>
            <person name="De Carvalho L.P.S."/>
            <person name="Shen B."/>
        </authorList>
    </citation>
    <scope>NUCLEOTIDE SEQUENCE [LARGE SCALE GENOMIC DNA]</scope>
    <source>
        <strain evidence="2 3">NPDC049845</strain>
    </source>
</reference>
<sequence length="287" mass="28787">MRRGPLLLSAAVVCVALHVVGVLVARPVWRGAEVLALVLLLAYAVVGGPPVGRWATPAALALLAADALRTMPPEPGSADIGWQVLRPDEVRVELTAGLDAGLTACWATLGALAVLLLRWRGPVPPRWVVAAGAAAAPVVGYAVVRVVDIWRDLAAGDPGHAPDVAGADPVSAVILAVLPSVALATLALTLAALLAGHGRLLAAAGAALLAVVALPLTDSSIGAVPLSGFLGAGTELFAWHAVTPTSAMPQPVPALTVAVELTAYLLLVAGLRGADRDEPAAPDPAAG</sequence>
<feature type="transmembrane region" description="Helical" evidence="1">
    <location>
        <begin position="254"/>
        <end position="274"/>
    </location>
</feature>
<protein>
    <recommendedName>
        <fullName evidence="4">Lycopene cyclase domain-containing protein</fullName>
    </recommendedName>
</protein>
<evidence type="ECO:0000313" key="2">
    <source>
        <dbReference type="EMBL" id="MFI7261983.1"/>
    </source>
</evidence>
<accession>A0ABW7ZGK0</accession>
<organism evidence="2 3">
    <name type="scientific">Micromonospora maritima</name>
    <dbReference type="NCBI Taxonomy" id="986711"/>
    <lineage>
        <taxon>Bacteria</taxon>
        <taxon>Bacillati</taxon>
        <taxon>Actinomycetota</taxon>
        <taxon>Actinomycetes</taxon>
        <taxon>Micromonosporales</taxon>
        <taxon>Micromonosporaceae</taxon>
        <taxon>Micromonospora</taxon>
    </lineage>
</organism>
<name>A0ABW7ZGK0_9ACTN</name>
<feature type="transmembrane region" description="Helical" evidence="1">
    <location>
        <begin position="129"/>
        <end position="150"/>
    </location>
</feature>
<keyword evidence="1" id="KW-0812">Transmembrane</keyword>
<feature type="transmembrane region" description="Helical" evidence="1">
    <location>
        <begin position="170"/>
        <end position="193"/>
    </location>
</feature>
<comment type="caution">
    <text evidence="2">The sequence shown here is derived from an EMBL/GenBank/DDBJ whole genome shotgun (WGS) entry which is preliminary data.</text>
</comment>
<keyword evidence="1" id="KW-1133">Transmembrane helix</keyword>
<gene>
    <name evidence="2" type="ORF">ACIBP4_06645</name>
</gene>
<evidence type="ECO:0000256" key="1">
    <source>
        <dbReference type="SAM" id="Phobius"/>
    </source>
</evidence>
<dbReference type="RefSeq" id="WP_396767888.1">
    <property type="nucleotide sequence ID" value="NZ_JBITLA010000001.1"/>
</dbReference>
<evidence type="ECO:0008006" key="4">
    <source>
        <dbReference type="Google" id="ProtNLM"/>
    </source>
</evidence>
<keyword evidence="1" id="KW-0472">Membrane</keyword>
<keyword evidence="3" id="KW-1185">Reference proteome</keyword>